<evidence type="ECO:0000256" key="6">
    <source>
        <dbReference type="ARBA" id="ARBA00023136"/>
    </source>
</evidence>
<comment type="subcellular location">
    <subcellularLocation>
        <location evidence="1">Cell membrane</location>
        <topology evidence="1">Multi-pass membrane protein</topology>
    </subcellularLocation>
</comment>
<feature type="transmembrane region" description="Helical" evidence="7">
    <location>
        <begin position="160"/>
        <end position="180"/>
    </location>
</feature>
<dbReference type="CDD" id="cd06912">
    <property type="entry name" value="GT_MraY_like"/>
    <property type="match status" value="1"/>
</dbReference>
<feature type="transmembrane region" description="Helical" evidence="7">
    <location>
        <begin position="133"/>
        <end position="154"/>
    </location>
</feature>
<gene>
    <name evidence="8" type="ORF">SNE35_07030</name>
</gene>
<accession>A0ABU5DGI1</accession>
<evidence type="ECO:0000256" key="3">
    <source>
        <dbReference type="ARBA" id="ARBA00022679"/>
    </source>
</evidence>
<dbReference type="PANTHER" id="PTHR22926">
    <property type="entry name" value="PHOSPHO-N-ACETYLMURAMOYL-PENTAPEPTIDE-TRANSFERASE"/>
    <property type="match status" value="1"/>
</dbReference>
<keyword evidence="6 7" id="KW-0472">Membrane</keyword>
<evidence type="ECO:0000313" key="8">
    <source>
        <dbReference type="EMBL" id="MDY0744252.1"/>
    </source>
</evidence>
<evidence type="ECO:0000256" key="4">
    <source>
        <dbReference type="ARBA" id="ARBA00022692"/>
    </source>
</evidence>
<evidence type="ECO:0000256" key="7">
    <source>
        <dbReference type="SAM" id="Phobius"/>
    </source>
</evidence>
<dbReference type="RefSeq" id="WP_320422151.1">
    <property type="nucleotide sequence ID" value="NZ_JAXCLA010000002.1"/>
</dbReference>
<feature type="transmembrane region" description="Helical" evidence="7">
    <location>
        <begin position="45"/>
        <end position="67"/>
    </location>
</feature>
<reference evidence="8 9" key="1">
    <citation type="submission" date="2023-11" db="EMBL/GenBank/DDBJ databases">
        <title>Paucibacter sp. nov., isolated from fresh soil in Korea.</title>
        <authorList>
            <person name="Le N.T.T."/>
        </authorList>
    </citation>
    <scope>NUCLEOTIDE SEQUENCE [LARGE SCALE GENOMIC DNA]</scope>
    <source>
        <strain evidence="8 9">R3-3</strain>
    </source>
</reference>
<protein>
    <submittedName>
        <fullName evidence="8">Glycosyltransferase</fullName>
    </submittedName>
</protein>
<name>A0ABU5DGI1_9BURK</name>
<evidence type="ECO:0000256" key="5">
    <source>
        <dbReference type="ARBA" id="ARBA00022989"/>
    </source>
</evidence>
<feature type="transmembrane region" description="Helical" evidence="7">
    <location>
        <begin position="307"/>
        <end position="324"/>
    </location>
</feature>
<dbReference type="Pfam" id="PF00953">
    <property type="entry name" value="Glycos_transf_4"/>
    <property type="match status" value="1"/>
</dbReference>
<evidence type="ECO:0000256" key="1">
    <source>
        <dbReference type="ARBA" id="ARBA00004651"/>
    </source>
</evidence>
<feature type="transmembrane region" description="Helical" evidence="7">
    <location>
        <begin position="330"/>
        <end position="347"/>
    </location>
</feature>
<feature type="transmembrane region" description="Helical" evidence="7">
    <location>
        <begin position="102"/>
        <end position="121"/>
    </location>
</feature>
<feature type="transmembrane region" description="Helical" evidence="7">
    <location>
        <begin position="210"/>
        <end position="233"/>
    </location>
</feature>
<dbReference type="InterPro" id="IPR000715">
    <property type="entry name" value="Glycosyl_transferase_4"/>
</dbReference>
<evidence type="ECO:0000256" key="2">
    <source>
        <dbReference type="ARBA" id="ARBA00022475"/>
    </source>
</evidence>
<keyword evidence="9" id="KW-1185">Reference proteome</keyword>
<organism evidence="8 9">
    <name type="scientific">Roseateles agri</name>
    <dbReference type="NCBI Taxonomy" id="3098619"/>
    <lineage>
        <taxon>Bacteria</taxon>
        <taxon>Pseudomonadati</taxon>
        <taxon>Pseudomonadota</taxon>
        <taxon>Betaproteobacteria</taxon>
        <taxon>Burkholderiales</taxon>
        <taxon>Sphaerotilaceae</taxon>
        <taxon>Roseateles</taxon>
    </lineage>
</organism>
<dbReference type="EMBL" id="JAXCLA010000002">
    <property type="protein sequence ID" value="MDY0744252.1"/>
    <property type="molecule type" value="Genomic_DNA"/>
</dbReference>
<feature type="transmembrane region" description="Helical" evidence="7">
    <location>
        <begin position="74"/>
        <end position="90"/>
    </location>
</feature>
<keyword evidence="5 7" id="KW-1133">Transmembrane helix</keyword>
<sequence length="381" mass="41416">MLYLLTAFFVAAAVTLFVVRSSTRHGHLSADHDLSGPQKFHARPVPRIGGVGIVAGVSIAALLMYVTDRSRTELALLLLAGLPAFVVGLIEDFTKKVSPGKRLLATAISAVVGAVLLNALIDRTDIPGLDWIVSFGVGALIITVFGVAGVANSINIIDGFNGLSSMCVSLMLLAFAYVAYQVGDNELALVALVGVGAVMGFFVWNFPAGLIFLGDGGAYFMGFFLAEVGVLLISRHHEVSPLFGVMVCIYPVFETLFSIYRRRVLRDASPGQPDGIHLHSLIYRRLMRWAIGARDARAMTRRNSMTAPYLWTLCVFALMPALLFWDSTPLIAGCMLLFSVGYVSLYWRIVRFKTPKWLVLRGSLRDVDESALGKQSLGKPD</sequence>
<proteinExistence type="predicted"/>
<evidence type="ECO:0000313" key="9">
    <source>
        <dbReference type="Proteomes" id="UP001285263"/>
    </source>
</evidence>
<feature type="transmembrane region" description="Helical" evidence="7">
    <location>
        <begin position="187"/>
        <end position="204"/>
    </location>
</feature>
<keyword evidence="2" id="KW-1003">Cell membrane</keyword>
<dbReference type="Proteomes" id="UP001285263">
    <property type="component" value="Unassembled WGS sequence"/>
</dbReference>
<keyword evidence="4 7" id="KW-0812">Transmembrane</keyword>
<dbReference type="PANTHER" id="PTHR22926:SF3">
    <property type="entry name" value="UNDECAPRENYL-PHOSPHATE ALPHA-N-ACETYLGLUCOSAMINYL 1-PHOSPHATE TRANSFERASE"/>
    <property type="match status" value="1"/>
</dbReference>
<keyword evidence="3" id="KW-0808">Transferase</keyword>
<comment type="caution">
    <text evidence="8">The sequence shown here is derived from an EMBL/GenBank/DDBJ whole genome shotgun (WGS) entry which is preliminary data.</text>
</comment>